<evidence type="ECO:0000256" key="3">
    <source>
        <dbReference type="ARBA" id="ARBA00023163"/>
    </source>
</evidence>
<dbReference type="SUPFAM" id="SSF47413">
    <property type="entry name" value="lambda repressor-like DNA-binding domains"/>
    <property type="match status" value="1"/>
</dbReference>
<dbReference type="CDD" id="cd06283">
    <property type="entry name" value="PBP1_RegR_EndR_KdgR-like"/>
    <property type="match status" value="1"/>
</dbReference>
<dbReference type="InterPro" id="IPR028082">
    <property type="entry name" value="Peripla_BP_I"/>
</dbReference>
<evidence type="ECO:0000256" key="2">
    <source>
        <dbReference type="ARBA" id="ARBA00023125"/>
    </source>
</evidence>
<dbReference type="CDD" id="cd01392">
    <property type="entry name" value="HTH_LacI"/>
    <property type="match status" value="1"/>
</dbReference>
<sequence length="335" mass="37667">MEKLTISDIATLAKVSTATVSNYLNGNFNKMSVKTRRHLEEIISQTNYRPNSTARDLAKNESKTIGVSIADITNPFTSTVLSGISDVCNRYGYKVVFTNADQDSQTEVDNIIRLRSENVAGFIFDPVSPNGPIYKSFSNKSSVMVDLQAKSLNMDTIVTDNEKSVFEMTQKMLDKGYDELYFVSWPLKDVSTRLQRYQGFLKAAKYEDDGSHLLIVPHHGSQEEYDAFNEQVADIIKNKGSKKVGFFAMNGRVFLRLLQAAQIQNYSYPQDYGVATYEELAWMKVLKPGISCIRQDSREIGEKAAELLNKKLTGKASSQPEVTIIPTKLIIRESF</sequence>
<dbReference type="RefSeq" id="WP_272207677.1">
    <property type="nucleotide sequence ID" value="NZ_JAQOMY010000010.1"/>
</dbReference>
<organism evidence="5 6">
    <name type="scientific">Limosilactobacillus mucosae</name>
    <name type="common">Lactobacillus mucosae</name>
    <dbReference type="NCBI Taxonomy" id="97478"/>
    <lineage>
        <taxon>Bacteria</taxon>
        <taxon>Bacillati</taxon>
        <taxon>Bacillota</taxon>
        <taxon>Bacilli</taxon>
        <taxon>Lactobacillales</taxon>
        <taxon>Lactobacillaceae</taxon>
        <taxon>Limosilactobacillus</taxon>
    </lineage>
</organism>
<dbReference type="InterPro" id="IPR010982">
    <property type="entry name" value="Lambda_DNA-bd_dom_sf"/>
</dbReference>
<dbReference type="Gene3D" id="3.40.50.2300">
    <property type="match status" value="2"/>
</dbReference>
<evidence type="ECO:0000259" key="4">
    <source>
        <dbReference type="PROSITE" id="PS50932"/>
    </source>
</evidence>
<dbReference type="GO" id="GO:0000976">
    <property type="term" value="F:transcription cis-regulatory region binding"/>
    <property type="evidence" value="ECO:0007669"/>
    <property type="project" value="TreeGrafter"/>
</dbReference>
<dbReference type="Gene3D" id="1.10.260.40">
    <property type="entry name" value="lambda repressor-like DNA-binding domains"/>
    <property type="match status" value="1"/>
</dbReference>
<protein>
    <submittedName>
        <fullName evidence="5">LacI family DNA-binding transcriptional regulator</fullName>
    </submittedName>
</protein>
<dbReference type="AlphaFoldDB" id="A0AAJ1HPV9"/>
<dbReference type="EMBL" id="JAQOND010000011">
    <property type="protein sequence ID" value="MDC2827252.1"/>
    <property type="molecule type" value="Genomic_DNA"/>
</dbReference>
<dbReference type="PANTHER" id="PTHR30146">
    <property type="entry name" value="LACI-RELATED TRANSCRIPTIONAL REPRESSOR"/>
    <property type="match status" value="1"/>
</dbReference>
<dbReference type="SMART" id="SM00354">
    <property type="entry name" value="HTH_LACI"/>
    <property type="match status" value="1"/>
</dbReference>
<evidence type="ECO:0000313" key="6">
    <source>
        <dbReference type="Proteomes" id="UP001218021"/>
    </source>
</evidence>
<dbReference type="PROSITE" id="PS00356">
    <property type="entry name" value="HTH_LACI_1"/>
    <property type="match status" value="1"/>
</dbReference>
<dbReference type="GO" id="GO:0003700">
    <property type="term" value="F:DNA-binding transcription factor activity"/>
    <property type="evidence" value="ECO:0007669"/>
    <property type="project" value="TreeGrafter"/>
</dbReference>
<proteinExistence type="predicted"/>
<dbReference type="Pfam" id="PF13377">
    <property type="entry name" value="Peripla_BP_3"/>
    <property type="match status" value="1"/>
</dbReference>
<comment type="caution">
    <text evidence="5">The sequence shown here is derived from an EMBL/GenBank/DDBJ whole genome shotgun (WGS) entry which is preliminary data.</text>
</comment>
<dbReference type="Proteomes" id="UP001218021">
    <property type="component" value="Unassembled WGS sequence"/>
</dbReference>
<name>A0AAJ1HPV9_LIMMU</name>
<dbReference type="PROSITE" id="PS50932">
    <property type="entry name" value="HTH_LACI_2"/>
    <property type="match status" value="1"/>
</dbReference>
<evidence type="ECO:0000256" key="1">
    <source>
        <dbReference type="ARBA" id="ARBA00023015"/>
    </source>
</evidence>
<accession>A0AAJ1HPV9</accession>
<gene>
    <name evidence="5" type="ORF">PO158_02980</name>
</gene>
<keyword evidence="1" id="KW-0805">Transcription regulation</keyword>
<keyword evidence="2 5" id="KW-0238">DNA-binding</keyword>
<keyword evidence="3" id="KW-0804">Transcription</keyword>
<reference evidence="5" key="1">
    <citation type="submission" date="2023-01" db="EMBL/GenBank/DDBJ databases">
        <title>Genome analysis of 13 Lactobacillus isolated from gut of wild boar.</title>
        <authorList>
            <person name="Papp P."/>
            <person name="Libisch B."/>
            <person name="Nagy T."/>
            <person name="Olasz F."/>
        </authorList>
    </citation>
    <scope>NUCLEOTIDE SEQUENCE</scope>
    <source>
        <strain evidence="5">F108</strain>
    </source>
</reference>
<dbReference type="SUPFAM" id="SSF53822">
    <property type="entry name" value="Periplasmic binding protein-like I"/>
    <property type="match status" value="1"/>
</dbReference>
<dbReference type="InterPro" id="IPR046335">
    <property type="entry name" value="LacI/GalR-like_sensor"/>
</dbReference>
<dbReference type="Pfam" id="PF00356">
    <property type="entry name" value="LacI"/>
    <property type="match status" value="1"/>
</dbReference>
<evidence type="ECO:0000313" key="5">
    <source>
        <dbReference type="EMBL" id="MDC2827252.1"/>
    </source>
</evidence>
<dbReference type="PANTHER" id="PTHR30146:SF154">
    <property type="entry name" value="TRANSCRIPTION REGULATOR, MEMBER OF GALR FAMILY"/>
    <property type="match status" value="1"/>
</dbReference>
<dbReference type="InterPro" id="IPR000843">
    <property type="entry name" value="HTH_LacI"/>
</dbReference>
<feature type="domain" description="HTH lacI-type" evidence="4">
    <location>
        <begin position="4"/>
        <end position="59"/>
    </location>
</feature>